<accession>A0A5C8CBR8</accession>
<evidence type="ECO:0000313" key="1">
    <source>
        <dbReference type="EMBL" id="TXJ10979.1"/>
    </source>
</evidence>
<dbReference type="AlphaFoldDB" id="A0A5C8CBR8"/>
<proteinExistence type="predicted"/>
<protein>
    <submittedName>
        <fullName evidence="1">NAD(P)-dependent oxidoreductase</fullName>
    </submittedName>
</protein>
<organism evidence="1 2">
    <name type="scientific">Brachyspira aalborgi</name>
    <dbReference type="NCBI Taxonomy" id="29522"/>
    <lineage>
        <taxon>Bacteria</taxon>
        <taxon>Pseudomonadati</taxon>
        <taxon>Spirochaetota</taxon>
        <taxon>Spirochaetia</taxon>
        <taxon>Brachyspirales</taxon>
        <taxon>Brachyspiraceae</taxon>
        <taxon>Brachyspira</taxon>
    </lineage>
</organism>
<dbReference type="Gene3D" id="3.40.50.720">
    <property type="entry name" value="NAD(P)-binding Rossmann-like Domain"/>
    <property type="match status" value="1"/>
</dbReference>
<comment type="caution">
    <text evidence="1">The sequence shown here is derived from an EMBL/GenBank/DDBJ whole genome shotgun (WGS) entry which is preliminary data.</text>
</comment>
<dbReference type="EMBL" id="SAXT01000007">
    <property type="protein sequence ID" value="TXJ10979.1"/>
    <property type="molecule type" value="Genomic_DNA"/>
</dbReference>
<dbReference type="InterPro" id="IPR036291">
    <property type="entry name" value="NAD(P)-bd_dom_sf"/>
</dbReference>
<name>A0A5C8CBR8_9SPIR</name>
<dbReference type="SUPFAM" id="SSF51735">
    <property type="entry name" value="NAD(P)-binding Rossmann-fold domains"/>
    <property type="match status" value="1"/>
</dbReference>
<evidence type="ECO:0000313" key="2">
    <source>
        <dbReference type="Proteomes" id="UP000325116"/>
    </source>
</evidence>
<dbReference type="RefSeq" id="WP_147759114.1">
    <property type="nucleotide sequence ID" value="NZ_SAXT01000007.1"/>
</dbReference>
<sequence length="314" mass="37218">MNNNCLIGYNGFVGSNILLKSDFSYKYNSKNINDIRNREFDLLICSAIPSDMQLANLNPEKDLKNINELLNILKTVKSKKAVLISTIAVYPQPVIYNENYFDYKSDSDYGENRKFAECEFSKIFKDSYIIRLPSLFGNNLKKNFIFDIINPEPSFFTKEKFEYINSILKDDMIKKYYHYNYDTNRYIFDRNKAINDNIRSRIKDILFSINETALQFTNSNSIFQFYNLDNLYKDILKSIDNNINILNICSEPISAKEIMKDIFNKEFYSNKAKSYNYNMKSIYANKWNNHNEYLYNKNNIYDDLRKFFINNGAL</sequence>
<reference evidence="1 2" key="1">
    <citation type="journal article" date="1992" name="Lakartidningen">
        <title>[Penicillin V and not amoxicillin is the first choice preparation in acute otitis].</title>
        <authorList>
            <person name="Kamme C."/>
            <person name="Lundgren K."/>
            <person name="Prellner K."/>
        </authorList>
    </citation>
    <scope>NUCLEOTIDE SEQUENCE [LARGE SCALE GENOMIC DNA]</scope>
    <source>
        <strain evidence="1 2">W1</strain>
    </source>
</reference>
<gene>
    <name evidence="1" type="ORF">EPJ80_11670</name>
</gene>
<dbReference type="Proteomes" id="UP000325116">
    <property type="component" value="Unassembled WGS sequence"/>
</dbReference>